<dbReference type="InterPro" id="IPR006693">
    <property type="entry name" value="AB_hydrolase_lipase"/>
</dbReference>
<dbReference type="GO" id="GO:0016042">
    <property type="term" value="P:lipid catabolic process"/>
    <property type="evidence" value="ECO:0007669"/>
    <property type="project" value="UniProtKB-KW"/>
</dbReference>
<evidence type="ECO:0000256" key="3">
    <source>
        <dbReference type="ARBA" id="ARBA00022801"/>
    </source>
</evidence>
<dbReference type="Proteomes" id="UP000030665">
    <property type="component" value="Unassembled WGS sequence"/>
</dbReference>
<feature type="active site" description="Charge relay system" evidence="7">
    <location>
        <position position="323"/>
    </location>
</feature>
<evidence type="ECO:0000256" key="4">
    <source>
        <dbReference type="ARBA" id="ARBA00022963"/>
    </source>
</evidence>
<protein>
    <submittedName>
        <fullName evidence="9">Lipase</fullName>
    </submittedName>
</protein>
<evidence type="ECO:0000256" key="1">
    <source>
        <dbReference type="ARBA" id="ARBA00010701"/>
    </source>
</evidence>
<name>A0A077YY64_TRITR</name>
<keyword evidence="4" id="KW-0442">Lipid degradation</keyword>
<evidence type="ECO:0000256" key="7">
    <source>
        <dbReference type="PIRSR" id="PIRSR000862-1"/>
    </source>
</evidence>
<dbReference type="Gene3D" id="3.40.50.1820">
    <property type="entry name" value="alpha/beta hydrolase"/>
    <property type="match status" value="1"/>
</dbReference>
<dbReference type="AlphaFoldDB" id="A0A077YY64"/>
<evidence type="ECO:0000256" key="2">
    <source>
        <dbReference type="ARBA" id="ARBA00022729"/>
    </source>
</evidence>
<keyword evidence="2" id="KW-0732">Signal</keyword>
<dbReference type="PIRSF" id="PIRSF000862">
    <property type="entry name" value="Steryl_ester_lip"/>
    <property type="match status" value="1"/>
</dbReference>
<evidence type="ECO:0000259" key="8">
    <source>
        <dbReference type="Pfam" id="PF04083"/>
    </source>
</evidence>
<dbReference type="InterPro" id="IPR025483">
    <property type="entry name" value="Lipase_euk"/>
</dbReference>
<dbReference type="FunFam" id="3.40.50.1820:FF:000057">
    <property type="entry name" value="Lipase"/>
    <property type="match status" value="1"/>
</dbReference>
<feature type="active site" description="Charge relay system" evidence="7">
    <location>
        <position position="293"/>
    </location>
</feature>
<organism evidence="9 10">
    <name type="scientific">Trichuris trichiura</name>
    <name type="common">Whipworm</name>
    <name type="synonym">Trichocephalus trichiurus</name>
    <dbReference type="NCBI Taxonomy" id="36087"/>
    <lineage>
        <taxon>Eukaryota</taxon>
        <taxon>Metazoa</taxon>
        <taxon>Ecdysozoa</taxon>
        <taxon>Nematoda</taxon>
        <taxon>Enoplea</taxon>
        <taxon>Dorylaimia</taxon>
        <taxon>Trichinellida</taxon>
        <taxon>Trichuridae</taxon>
        <taxon>Trichuris</taxon>
    </lineage>
</organism>
<keyword evidence="10" id="KW-1185">Reference proteome</keyword>
<reference evidence="9" key="1">
    <citation type="submission" date="2014-01" db="EMBL/GenBank/DDBJ databases">
        <authorList>
            <person name="Aslett M."/>
        </authorList>
    </citation>
    <scope>NUCLEOTIDE SEQUENCE</scope>
</reference>
<evidence type="ECO:0000256" key="6">
    <source>
        <dbReference type="ARBA" id="ARBA00023180"/>
    </source>
</evidence>
<accession>A0A077YY64</accession>
<dbReference type="STRING" id="36087.A0A077YY64"/>
<comment type="similarity">
    <text evidence="1">Belongs to the AB hydrolase superfamily. Lipase family.</text>
</comment>
<proteinExistence type="inferred from homology"/>
<reference evidence="9" key="2">
    <citation type="submission" date="2014-03" db="EMBL/GenBank/DDBJ databases">
        <title>The whipworm genome and dual-species transcriptomics of an intimate host-pathogen interaction.</title>
        <authorList>
            <person name="Foth B.J."/>
            <person name="Tsai I.J."/>
            <person name="Reid A.J."/>
            <person name="Bancroft A.J."/>
            <person name="Nichol S."/>
            <person name="Tracey A."/>
            <person name="Holroyd N."/>
            <person name="Cotton J.A."/>
            <person name="Stanley E.J."/>
            <person name="Zarowiecki M."/>
            <person name="Liu J.Z."/>
            <person name="Huckvale T."/>
            <person name="Cooper P.J."/>
            <person name="Grencis R.K."/>
            <person name="Berriman M."/>
        </authorList>
    </citation>
    <scope>NUCLEOTIDE SEQUENCE [LARGE SCALE GENOMIC DNA]</scope>
</reference>
<keyword evidence="5" id="KW-0443">Lipid metabolism</keyword>
<dbReference type="Pfam" id="PF04083">
    <property type="entry name" value="Abhydro_lipase"/>
    <property type="match status" value="1"/>
</dbReference>
<feature type="domain" description="Partial AB-hydrolase lipase" evidence="8">
    <location>
        <begin position="16"/>
        <end position="74"/>
    </location>
</feature>
<dbReference type="OrthoDB" id="9974421at2759"/>
<evidence type="ECO:0000313" key="9">
    <source>
        <dbReference type="EMBL" id="CDW52654.1"/>
    </source>
</evidence>
<dbReference type="SUPFAM" id="SSF53474">
    <property type="entry name" value="alpha/beta-Hydrolases"/>
    <property type="match status" value="1"/>
</dbReference>
<dbReference type="EMBL" id="HG805828">
    <property type="protein sequence ID" value="CDW52654.1"/>
    <property type="molecule type" value="Genomic_DNA"/>
</dbReference>
<dbReference type="InterPro" id="IPR029058">
    <property type="entry name" value="AB_hydrolase_fold"/>
</dbReference>
<keyword evidence="3" id="KW-0378">Hydrolase</keyword>
<sequence length="356" mass="41437">MFWLFLKHDSTEIIQTQIIERWGYQPLAYDTVTEDGYILTLIRILPNSNKWKPNRPVIFLQHGLESSCIDWINNLPGQSAGFYFSDAGFDVWMGNFRGNIYGRRHRTLKPEDNEFWRFTWDEMAKYDLPALINKALEVSKAEKLYYVGHSQGTLTAFAKFSTDQQFAEKVRTFFALAPVVTVKHVKGPSRFLAPFKFKEVCGQGQFLPKQTVLSIIVETFCPYMFARNLCSDLLFLLAGQELHQINTVRLEKRLPFTSNHLCTQDAYSCKMNARHAAYQSANLHIHYIKGANDILATPEDVERSILSQLPNIVEMHNLSDFSHLDFIWGLRAGYEIYRPVEQFIHRDYWTAENQWL</sequence>
<dbReference type="PANTHER" id="PTHR11005">
    <property type="entry name" value="LYSOSOMAL ACID LIPASE-RELATED"/>
    <property type="match status" value="1"/>
</dbReference>
<evidence type="ECO:0000313" key="10">
    <source>
        <dbReference type="Proteomes" id="UP000030665"/>
    </source>
</evidence>
<keyword evidence="6" id="KW-0325">Glycoprotein</keyword>
<evidence type="ECO:0000256" key="5">
    <source>
        <dbReference type="ARBA" id="ARBA00023098"/>
    </source>
</evidence>
<feature type="active site" description="Nucleophile" evidence="7">
    <location>
        <position position="150"/>
    </location>
</feature>
<gene>
    <name evidence="9" type="ORF">TTRE_0000091601</name>
</gene>
<dbReference type="GO" id="GO:0016788">
    <property type="term" value="F:hydrolase activity, acting on ester bonds"/>
    <property type="evidence" value="ECO:0007669"/>
    <property type="project" value="InterPro"/>
</dbReference>